<dbReference type="RefSeq" id="WP_082861337.1">
    <property type="nucleotide sequence ID" value="NZ_CP015378.1"/>
</dbReference>
<proteinExistence type="predicted"/>
<dbReference type="STRING" id="1221500.ABE65_007105"/>
<dbReference type="KEGG" id="fpn:ABE65_007105"/>
<keyword evidence="2" id="KW-1185">Reference proteome</keyword>
<dbReference type="OrthoDB" id="2988956at2"/>
<gene>
    <name evidence="1" type="ORF">ABE65_007105</name>
</gene>
<organism evidence="1 2">
    <name type="scientific">Fictibacillus phosphorivorans</name>
    <dbReference type="NCBI Taxonomy" id="1221500"/>
    <lineage>
        <taxon>Bacteria</taxon>
        <taxon>Bacillati</taxon>
        <taxon>Bacillota</taxon>
        <taxon>Bacilli</taxon>
        <taxon>Bacillales</taxon>
        <taxon>Fictibacillaceae</taxon>
        <taxon>Fictibacillus</taxon>
    </lineage>
</organism>
<name>A0A168VWI6_9BACL</name>
<evidence type="ECO:0000313" key="1">
    <source>
        <dbReference type="EMBL" id="ANC76579.1"/>
    </source>
</evidence>
<evidence type="ECO:0000313" key="2">
    <source>
        <dbReference type="Proteomes" id="UP000076623"/>
    </source>
</evidence>
<protein>
    <submittedName>
        <fullName evidence="1">Uncharacterized protein</fullName>
    </submittedName>
</protein>
<dbReference type="Pfam" id="PF26325">
    <property type="entry name" value="YhjD"/>
    <property type="match status" value="1"/>
</dbReference>
<reference evidence="1 2" key="1">
    <citation type="submission" date="2016-04" db="EMBL/GenBank/DDBJ databases">
        <title>Complete genome sequence of Fictibacillus phosphorivorans G25-29, a strain toxic to nematodes.</title>
        <authorList>
            <person name="Zheng Z."/>
        </authorList>
    </citation>
    <scope>NUCLEOTIDE SEQUENCE [LARGE SCALE GENOMIC DNA]</scope>
    <source>
        <strain evidence="1 2">G25-29</strain>
    </source>
</reference>
<accession>A0A168VWI6</accession>
<dbReference type="EMBL" id="CP015378">
    <property type="protein sequence ID" value="ANC76579.1"/>
    <property type="molecule type" value="Genomic_DNA"/>
</dbReference>
<dbReference type="InterPro" id="IPR058600">
    <property type="entry name" value="YhjD-like"/>
</dbReference>
<sequence length="119" mass="14379">MQYGSEEERSLIEKFVMYPILLTVFNRDLQIINGSPFKLKQPYTALVEQIMNQISKDLYDVRIELRKRRIKVMDAQREDDITEYEIFIRGYREIMRFPNIHLKNKAETLMLSYLKVNLE</sequence>
<dbReference type="AlphaFoldDB" id="A0A168VWI6"/>
<dbReference type="Proteomes" id="UP000076623">
    <property type="component" value="Chromosome"/>
</dbReference>